<protein>
    <submittedName>
        <fullName evidence="1">Uncharacterized protein</fullName>
    </submittedName>
</protein>
<gene>
    <name evidence="1" type="ORF">MGAL_10B037765</name>
</gene>
<dbReference type="AlphaFoldDB" id="A0A8B6CAM8"/>
<accession>A0A8B6CAM8</accession>
<dbReference type="Proteomes" id="UP000596742">
    <property type="component" value="Unassembled WGS sequence"/>
</dbReference>
<proteinExistence type="predicted"/>
<evidence type="ECO:0000313" key="1">
    <source>
        <dbReference type="EMBL" id="VDI01458.1"/>
    </source>
</evidence>
<organism evidence="1 2">
    <name type="scientific">Mytilus galloprovincialis</name>
    <name type="common">Mediterranean mussel</name>
    <dbReference type="NCBI Taxonomy" id="29158"/>
    <lineage>
        <taxon>Eukaryota</taxon>
        <taxon>Metazoa</taxon>
        <taxon>Spiralia</taxon>
        <taxon>Lophotrochozoa</taxon>
        <taxon>Mollusca</taxon>
        <taxon>Bivalvia</taxon>
        <taxon>Autobranchia</taxon>
        <taxon>Pteriomorphia</taxon>
        <taxon>Mytilida</taxon>
        <taxon>Mytiloidea</taxon>
        <taxon>Mytilidae</taxon>
        <taxon>Mytilinae</taxon>
        <taxon>Mytilus</taxon>
    </lineage>
</organism>
<sequence>MEFTELIDEVLIAMQHIESLDMLYVPCGLCEQDSVWIGNRKVKDRKGGVAPAYSKKKAAVRRPSAYTLFSKQFTI</sequence>
<dbReference type="OrthoDB" id="6202081at2759"/>
<keyword evidence="2" id="KW-1185">Reference proteome</keyword>
<reference evidence="1" key="1">
    <citation type="submission" date="2018-11" db="EMBL/GenBank/DDBJ databases">
        <authorList>
            <person name="Alioto T."/>
            <person name="Alioto T."/>
        </authorList>
    </citation>
    <scope>NUCLEOTIDE SEQUENCE</scope>
</reference>
<evidence type="ECO:0000313" key="2">
    <source>
        <dbReference type="Proteomes" id="UP000596742"/>
    </source>
</evidence>
<dbReference type="EMBL" id="UYJE01001353">
    <property type="protein sequence ID" value="VDI01458.1"/>
    <property type="molecule type" value="Genomic_DNA"/>
</dbReference>
<comment type="caution">
    <text evidence="1">The sequence shown here is derived from an EMBL/GenBank/DDBJ whole genome shotgun (WGS) entry which is preliminary data.</text>
</comment>
<name>A0A8B6CAM8_MYTGA</name>